<accession>A0A409XTS6</accession>
<proteinExistence type="predicted"/>
<organism evidence="1 2">
    <name type="scientific">Psilocybe cyanescens</name>
    <dbReference type="NCBI Taxonomy" id="93625"/>
    <lineage>
        <taxon>Eukaryota</taxon>
        <taxon>Fungi</taxon>
        <taxon>Dikarya</taxon>
        <taxon>Basidiomycota</taxon>
        <taxon>Agaricomycotina</taxon>
        <taxon>Agaricomycetes</taxon>
        <taxon>Agaricomycetidae</taxon>
        <taxon>Agaricales</taxon>
        <taxon>Agaricineae</taxon>
        <taxon>Strophariaceae</taxon>
        <taxon>Psilocybe</taxon>
    </lineage>
</organism>
<dbReference type="EMBL" id="NHYD01000425">
    <property type="protein sequence ID" value="PPQ94213.1"/>
    <property type="molecule type" value="Genomic_DNA"/>
</dbReference>
<dbReference type="AlphaFoldDB" id="A0A409XTS6"/>
<dbReference type="OrthoDB" id="3253976at2759"/>
<reference evidence="1 2" key="1">
    <citation type="journal article" date="2018" name="Evol. Lett.">
        <title>Horizontal gene cluster transfer increased hallucinogenic mushroom diversity.</title>
        <authorList>
            <person name="Reynolds H.T."/>
            <person name="Vijayakumar V."/>
            <person name="Gluck-Thaler E."/>
            <person name="Korotkin H.B."/>
            <person name="Matheny P.B."/>
            <person name="Slot J.C."/>
        </authorList>
    </citation>
    <scope>NUCLEOTIDE SEQUENCE [LARGE SCALE GENOMIC DNA]</scope>
    <source>
        <strain evidence="1 2">2631</strain>
    </source>
</reference>
<dbReference type="InParanoid" id="A0A409XTS6"/>
<sequence length="271" mass="30340">MQPPAIMAQATRSAKSGSNWTDAEFLNYNISIMPTSPAAFFQSSEDPSLDHLDPAILTSHNSEDPNLSDPTEDYLGYLELATYNVREFAIDDFAVATLRLLGFNERHTIVATHYTIPLAICGETRDAQTDVCLMHLPTTVLLVLVRDRTLFNKPNAEAHVVAEAIATFQFNNTKRLERGQDVLDVMTIPCITMFGTTPTFYLVPVTRELSDAVKTGQYPTSQTQVLKCVTTAGYPIQVRKGMVDTEFRKLCLKRFIAFKSLARGYWQQFLA</sequence>
<dbReference type="Proteomes" id="UP000283269">
    <property type="component" value="Unassembled WGS sequence"/>
</dbReference>
<comment type="caution">
    <text evidence="1">The sequence shown here is derived from an EMBL/GenBank/DDBJ whole genome shotgun (WGS) entry which is preliminary data.</text>
</comment>
<evidence type="ECO:0000313" key="1">
    <source>
        <dbReference type="EMBL" id="PPQ94213.1"/>
    </source>
</evidence>
<keyword evidence="2" id="KW-1185">Reference proteome</keyword>
<evidence type="ECO:0000313" key="2">
    <source>
        <dbReference type="Proteomes" id="UP000283269"/>
    </source>
</evidence>
<protein>
    <submittedName>
        <fullName evidence="1">Uncharacterized protein</fullName>
    </submittedName>
</protein>
<name>A0A409XTS6_PSICY</name>
<gene>
    <name evidence="1" type="ORF">CVT25_006873</name>
</gene>